<evidence type="ECO:0000256" key="7">
    <source>
        <dbReference type="SAM" id="Coils"/>
    </source>
</evidence>
<dbReference type="WBParaSite" id="PDA_v2.g885.t1">
    <property type="protein sequence ID" value="PDA_v2.g885.t1"/>
    <property type="gene ID" value="PDA_v2.g885"/>
</dbReference>
<keyword evidence="4" id="KW-0406">Ion transport</keyword>
<dbReference type="PANTHER" id="PTHR47143:SF1">
    <property type="entry name" value="ION_TRANS DOMAIN-CONTAINING PROTEIN"/>
    <property type="match status" value="1"/>
</dbReference>
<dbReference type="Proteomes" id="UP000887578">
    <property type="component" value="Unplaced"/>
</dbReference>
<keyword evidence="1" id="KW-0813">Transport</keyword>
<keyword evidence="6" id="KW-0407">Ion channel</keyword>
<dbReference type="InterPro" id="IPR052076">
    <property type="entry name" value="TRP_cation_channel"/>
</dbReference>
<keyword evidence="3" id="KW-0040">ANK repeat</keyword>
<keyword evidence="2" id="KW-0677">Repeat</keyword>
<evidence type="ECO:0000256" key="5">
    <source>
        <dbReference type="ARBA" id="ARBA00023180"/>
    </source>
</evidence>
<dbReference type="GO" id="GO:0034220">
    <property type="term" value="P:monoatomic ion transmembrane transport"/>
    <property type="evidence" value="ECO:0007669"/>
    <property type="project" value="UniProtKB-KW"/>
</dbReference>
<dbReference type="AlphaFoldDB" id="A0A914QXL9"/>
<evidence type="ECO:0000256" key="3">
    <source>
        <dbReference type="ARBA" id="ARBA00023043"/>
    </source>
</evidence>
<dbReference type="PANTHER" id="PTHR47143">
    <property type="entry name" value="TRANSIENT RECEPTOR POTENTIAL CATION CHANNEL PROTEIN PAINLESS"/>
    <property type="match status" value="1"/>
</dbReference>
<evidence type="ECO:0000256" key="2">
    <source>
        <dbReference type="ARBA" id="ARBA00022737"/>
    </source>
</evidence>
<keyword evidence="8" id="KW-1133">Transmembrane helix</keyword>
<reference evidence="10" key="1">
    <citation type="submission" date="2022-11" db="UniProtKB">
        <authorList>
            <consortium name="WormBaseParasite"/>
        </authorList>
    </citation>
    <scope>IDENTIFICATION</scope>
</reference>
<keyword evidence="9" id="KW-1185">Reference proteome</keyword>
<evidence type="ECO:0000256" key="8">
    <source>
        <dbReference type="SAM" id="Phobius"/>
    </source>
</evidence>
<feature type="transmembrane region" description="Helical" evidence="8">
    <location>
        <begin position="17"/>
        <end position="38"/>
    </location>
</feature>
<organism evidence="9 10">
    <name type="scientific">Panagrolaimus davidi</name>
    <dbReference type="NCBI Taxonomy" id="227884"/>
    <lineage>
        <taxon>Eukaryota</taxon>
        <taxon>Metazoa</taxon>
        <taxon>Ecdysozoa</taxon>
        <taxon>Nematoda</taxon>
        <taxon>Chromadorea</taxon>
        <taxon>Rhabditida</taxon>
        <taxon>Tylenchina</taxon>
        <taxon>Panagrolaimomorpha</taxon>
        <taxon>Panagrolaimoidea</taxon>
        <taxon>Panagrolaimidae</taxon>
        <taxon>Panagrolaimus</taxon>
    </lineage>
</organism>
<sequence length="167" mass="19607">MIGEFDYKDSVSSKDSLITSAMFCLFLFAVTIFLMNLLTGLAVSDTTKILEEAVLRRRIMQIENIHHIELILPKWIKTRYWDGYCKVPKEATQIEKETHRITTPKFRKLFKWWGISNKKEAAKRIDDGNVVEEKLDTLKQEIGQRIDGLEDKVNEKMNDIIEMLKQR</sequence>
<keyword evidence="7" id="KW-0175">Coiled coil</keyword>
<dbReference type="GO" id="GO:0022857">
    <property type="term" value="F:transmembrane transporter activity"/>
    <property type="evidence" value="ECO:0007669"/>
    <property type="project" value="TreeGrafter"/>
</dbReference>
<name>A0A914QXL9_9BILA</name>
<evidence type="ECO:0000256" key="1">
    <source>
        <dbReference type="ARBA" id="ARBA00022448"/>
    </source>
</evidence>
<protein>
    <submittedName>
        <fullName evidence="10">Ion transport domain-containing protein</fullName>
    </submittedName>
</protein>
<keyword evidence="5" id="KW-0325">Glycoprotein</keyword>
<evidence type="ECO:0000256" key="4">
    <source>
        <dbReference type="ARBA" id="ARBA00023065"/>
    </source>
</evidence>
<dbReference type="GO" id="GO:1902495">
    <property type="term" value="C:transmembrane transporter complex"/>
    <property type="evidence" value="ECO:0007669"/>
    <property type="project" value="TreeGrafter"/>
</dbReference>
<accession>A0A914QXL9</accession>
<feature type="coiled-coil region" evidence="7">
    <location>
        <begin position="139"/>
        <end position="166"/>
    </location>
</feature>
<evidence type="ECO:0000256" key="6">
    <source>
        <dbReference type="ARBA" id="ARBA00023303"/>
    </source>
</evidence>
<evidence type="ECO:0000313" key="9">
    <source>
        <dbReference type="Proteomes" id="UP000887578"/>
    </source>
</evidence>
<keyword evidence="8" id="KW-0812">Transmembrane</keyword>
<keyword evidence="8" id="KW-0472">Membrane</keyword>
<proteinExistence type="predicted"/>
<evidence type="ECO:0000313" key="10">
    <source>
        <dbReference type="WBParaSite" id="PDA_v2.g885.t1"/>
    </source>
</evidence>